<dbReference type="CTD" id="20321205"/>
<name>A0A074ZQF9_OPIVI</name>
<organism evidence="1 2">
    <name type="scientific">Opisthorchis viverrini</name>
    <name type="common">Southeast Asian liver fluke</name>
    <dbReference type="NCBI Taxonomy" id="6198"/>
    <lineage>
        <taxon>Eukaryota</taxon>
        <taxon>Metazoa</taxon>
        <taxon>Spiralia</taxon>
        <taxon>Lophotrochozoa</taxon>
        <taxon>Platyhelminthes</taxon>
        <taxon>Trematoda</taxon>
        <taxon>Digenea</taxon>
        <taxon>Opisthorchiida</taxon>
        <taxon>Opisthorchiata</taxon>
        <taxon>Opisthorchiidae</taxon>
        <taxon>Opisthorchis</taxon>
    </lineage>
</organism>
<dbReference type="GeneID" id="20321205"/>
<dbReference type="AlphaFoldDB" id="A0A074ZQF9"/>
<dbReference type="RefSeq" id="XP_009170711.1">
    <property type="nucleotide sequence ID" value="XM_009172447.1"/>
</dbReference>
<proteinExistence type="predicted"/>
<dbReference type="Proteomes" id="UP000054324">
    <property type="component" value="Unassembled WGS sequence"/>
</dbReference>
<gene>
    <name evidence="1" type="ORF">T265_07026</name>
</gene>
<dbReference type="EMBL" id="KL596773">
    <property type="protein sequence ID" value="KER25570.1"/>
    <property type="molecule type" value="Genomic_DNA"/>
</dbReference>
<keyword evidence="2" id="KW-1185">Reference proteome</keyword>
<dbReference type="STRING" id="6198.A0A074ZQF9"/>
<protein>
    <recommendedName>
        <fullName evidence="3">Retrotransposon gag domain-containing protein</fullName>
    </recommendedName>
</protein>
<dbReference type="OrthoDB" id="6247559at2759"/>
<evidence type="ECO:0000313" key="2">
    <source>
        <dbReference type="Proteomes" id="UP000054324"/>
    </source>
</evidence>
<reference evidence="1 2" key="1">
    <citation type="submission" date="2013-11" db="EMBL/GenBank/DDBJ databases">
        <title>Opisthorchis viverrini - life in the bile duct.</title>
        <authorList>
            <person name="Young N.D."/>
            <person name="Nagarajan N."/>
            <person name="Lin S.J."/>
            <person name="Korhonen P.K."/>
            <person name="Jex A.R."/>
            <person name="Hall R.S."/>
            <person name="Safavi-Hemami H."/>
            <person name="Kaewkong W."/>
            <person name="Bertrand D."/>
            <person name="Gao S."/>
            <person name="Seet Q."/>
            <person name="Wongkham S."/>
            <person name="Teh B.T."/>
            <person name="Wongkham C."/>
            <person name="Intapan P.M."/>
            <person name="Maleewong W."/>
            <person name="Yang X."/>
            <person name="Hu M."/>
            <person name="Wang Z."/>
            <person name="Hofmann A."/>
            <person name="Sternberg P.W."/>
            <person name="Tan P."/>
            <person name="Wang J."/>
            <person name="Gasser R.B."/>
        </authorList>
    </citation>
    <scope>NUCLEOTIDE SEQUENCE [LARGE SCALE GENOMIC DNA]</scope>
</reference>
<evidence type="ECO:0000313" key="1">
    <source>
        <dbReference type="EMBL" id="KER25570.1"/>
    </source>
</evidence>
<sequence>MKIPWPQLFEDGDVRTFLEDFEEVAEAAGLETDRGKLAALKTLLRGRAKAALDAARRGSRKMDWAAAKEVLAAEFDAPADHQEAMRRFKTARMAPRPVPTVFFAGLQQLLDRALPTLNGVSRHQLLSDQQNVCLGARTVTRCDLSDAVEFGADAVDISDAFASRLEFLSTECSDVADVLDDGQGATDAIEGSQRRSPGNLSSDRVRVTGMVQSTSDKLFHFVLITSPENGSTSVEAFKTKPSVD</sequence>
<dbReference type="KEGG" id="ovi:T265_07026"/>
<accession>A0A074ZQF9</accession>
<evidence type="ECO:0008006" key="3">
    <source>
        <dbReference type="Google" id="ProtNLM"/>
    </source>
</evidence>